<feature type="region of interest" description="Disordered" evidence="1">
    <location>
        <begin position="636"/>
        <end position="667"/>
    </location>
</feature>
<keyword evidence="3" id="KW-1185">Reference proteome</keyword>
<feature type="compositionally biased region" description="Basic and acidic residues" evidence="1">
    <location>
        <begin position="8"/>
        <end position="22"/>
    </location>
</feature>
<feature type="compositionally biased region" description="Basic and acidic residues" evidence="1">
    <location>
        <begin position="571"/>
        <end position="594"/>
    </location>
</feature>
<feature type="compositionally biased region" description="Basic and acidic residues" evidence="1">
    <location>
        <begin position="647"/>
        <end position="658"/>
    </location>
</feature>
<feature type="region of interest" description="Disordered" evidence="1">
    <location>
        <begin position="219"/>
        <end position="264"/>
    </location>
</feature>
<feature type="region of interest" description="Disordered" evidence="1">
    <location>
        <begin position="1"/>
        <end position="29"/>
    </location>
</feature>
<evidence type="ECO:0000313" key="2">
    <source>
        <dbReference type="EMBL" id="CAH1253397.1"/>
    </source>
</evidence>
<dbReference type="EMBL" id="OV696687">
    <property type="protein sequence ID" value="CAH1253397.1"/>
    <property type="molecule type" value="Genomic_DNA"/>
</dbReference>
<name>A0A8J9ZGT7_BRALA</name>
<feature type="compositionally biased region" description="Basic and acidic residues" evidence="1">
    <location>
        <begin position="456"/>
        <end position="466"/>
    </location>
</feature>
<feature type="region of interest" description="Disordered" evidence="1">
    <location>
        <begin position="569"/>
        <end position="596"/>
    </location>
</feature>
<protein>
    <submittedName>
        <fullName evidence="2">Hypp1168 protein</fullName>
    </submittedName>
</protein>
<feature type="compositionally biased region" description="Polar residues" evidence="1">
    <location>
        <begin position="219"/>
        <end position="232"/>
    </location>
</feature>
<feature type="compositionally biased region" description="Basic and acidic residues" evidence="1">
    <location>
        <begin position="874"/>
        <end position="890"/>
    </location>
</feature>
<feature type="region of interest" description="Disordered" evidence="1">
    <location>
        <begin position="496"/>
        <end position="542"/>
    </location>
</feature>
<feature type="region of interest" description="Disordered" evidence="1">
    <location>
        <begin position="377"/>
        <end position="484"/>
    </location>
</feature>
<gene>
    <name evidence="2" type="primary">Hypp1168</name>
    <name evidence="2" type="ORF">BLAG_LOCUS13195</name>
</gene>
<sequence>MFLFDPLDNSRFRPVNRKDGRNHPPGSTEYDSRFKWVPSPFYRQHWFQMKLVERAKNPPRHPWSPVTVVESVQDGAPAAMTSPAEQVVPQGGALVGSAGPATPQEVAVVAAPTVIATPQELAVATQRWSGANVRVSQREKENVKLGTKETGCQHDCAFKGDGLRHLVQTDRDFQAEHLYCLYVNFLETERRRLVMFGTARSGYNPIPGMGRPRPVIHNMSTPATTRRQSSSADLPKWSRSRCNSADSGIGVDPAQTQQRRTLNGPELASSTRWQVPEPINVENTEARPDSTGHVSSFLQQENKGQQSMEYGNVEPTARNGIDSPVYTPLPPVQQRKAEETAPAEMRPWRAPGETDVFNNGAVFGRVPLVEQPVFERPVESATQRQAVSNDSDPAHCESGPAETGSGELRPWRATGETDNFNRGAVFGTVQFVPQPKFNTPAESPRRTKSASPRQTAGKDDSLETKQELASMDPPPWRHPGETDIFNRGAVFGTVQFVPQPPKFEPPAESPRRTKSASPRKTPENDGSLETKQVLAPLDPPPWRHPGETDIFNRGSLFHVVAAVPQPNFQREAADSEGAKNPDKAGGDRDYREETQEAAGNIQEAQAPIVWKGAETSNFNKGAMFHVVAPVPQSHIQREADGSQGAKNPDKAGGDRDCNGEAQEAAGNMQQAQAPIVWQGAETSNFNKGAMFHVVSSVPQPYASQDVDNSGPDATASGQGGANTREDNIGDASPPSPHVHWKGAETSDFNRGAVFNTVQSVPPPQYMKRSTQEQGEDCTKTAGGMENVMTSSETAQEKGQEAPSRAWAGRSAHGGRDTGRPVLEPLRPTQPTPGAKRPPTKWTTSSASRQSSILRTMNDNVVGPPAAGRSSPESKLPRIESSGKPRGDSSRLRRGRYGSTGGGLTAVDDQMPLPEPSRQAPLTKAVRPRRAVDLPNARCLFNVEKTSSDPWKAGRNSKGKRPFPTSEYVSSFKRWFPSRHYQGTKSAWAHRAGSANSERGFVQPLPDIGSRHA</sequence>
<feature type="region of interest" description="Disordered" evidence="1">
    <location>
        <begin position="991"/>
        <end position="1012"/>
    </location>
</feature>
<evidence type="ECO:0000256" key="1">
    <source>
        <dbReference type="SAM" id="MobiDB-lite"/>
    </source>
</evidence>
<reference evidence="2" key="1">
    <citation type="submission" date="2022-01" db="EMBL/GenBank/DDBJ databases">
        <authorList>
            <person name="Braso-Vives M."/>
        </authorList>
    </citation>
    <scope>NUCLEOTIDE SEQUENCE</scope>
</reference>
<proteinExistence type="predicted"/>
<dbReference type="OrthoDB" id="9985180at2759"/>
<feature type="region of interest" description="Disordered" evidence="1">
    <location>
        <begin position="702"/>
        <end position="928"/>
    </location>
</feature>
<dbReference type="Proteomes" id="UP000838412">
    <property type="component" value="Chromosome 2"/>
</dbReference>
<accession>A0A8J9ZGT7</accession>
<dbReference type="AlphaFoldDB" id="A0A8J9ZGT7"/>
<feature type="compositionally biased region" description="Polar residues" evidence="1">
    <location>
        <begin position="840"/>
        <end position="858"/>
    </location>
</feature>
<feature type="compositionally biased region" description="Pro residues" evidence="1">
    <location>
        <begin position="498"/>
        <end position="508"/>
    </location>
</feature>
<evidence type="ECO:0000313" key="3">
    <source>
        <dbReference type="Proteomes" id="UP000838412"/>
    </source>
</evidence>
<feature type="compositionally biased region" description="Polar residues" evidence="1">
    <location>
        <begin position="380"/>
        <end position="391"/>
    </location>
</feature>
<organism evidence="2 3">
    <name type="scientific">Branchiostoma lanceolatum</name>
    <name type="common">Common lancelet</name>
    <name type="synonym">Amphioxus lanceolatum</name>
    <dbReference type="NCBI Taxonomy" id="7740"/>
    <lineage>
        <taxon>Eukaryota</taxon>
        <taxon>Metazoa</taxon>
        <taxon>Chordata</taxon>
        <taxon>Cephalochordata</taxon>
        <taxon>Leptocardii</taxon>
        <taxon>Amphioxiformes</taxon>
        <taxon>Branchiostomatidae</taxon>
        <taxon>Branchiostoma</taxon>
    </lineage>
</organism>